<dbReference type="InterPro" id="IPR003663">
    <property type="entry name" value="Sugar/inositol_transpt"/>
</dbReference>
<dbReference type="InterPro" id="IPR011990">
    <property type="entry name" value="TPR-like_helical_dom_sf"/>
</dbReference>
<sequence length="1301" mass="145606">MEGSKMQDGRRDPDVTPIPDASYQLHTPTDNYRSLVLPILGPSSLFHAHHRAGCNKHALPLDFLAPALIQRRFKATHIKPLRVKKKWNVAGNAFKPLHPAFSQPAAQPDAATATGSSARLPAVHVNEEPVTERLNSQFLSLDKALRTRNLDVARATWRDFDRESLNLLASHQIDIISRHVASIFEQGLIGPENDADRQLLEDIAIFAAANHSTEGLKRCMIAALRRGDVEGTLALYQRFILNWRKEGVAEELDPLESSQDVDWFSDVGTAGPLADTEEYVVPRTAAIVALAMIAHAMADDLTATIHCRLDAPFHVYDYVFDDLFQDLELPPKMESRILAYADHAKHARILRTNTRFIHLGKILTSQGNKGSLDKLHGWILRGLTEETPWLAVTPSEVSHRRPILLQPFVWDTLLKANILLNRMDKAAEVWDDMIRVGSRPALSTWFHLIHFTGKVRGANRALASWQAMEASGVLPTVELYRSIILLLMEERRHDDAALKFAEFRAKDTVPRAFPEGDFIHIHVYNAMIKTHLYGSQHAEAQNLLADMRKHGPSPDISSYNAFLSYYYNTKDYRHLSSTLKAIMTDGLQGDVATFSIILRAYLQMRSRDEAIAATIRMMKKHGVLPNVAMYTSIIDNLLEERSEDGLRAAMDMVKMMEDHENPDVHPTVKTYTCILAGVYKYQELGPSLRQECVNYVLQKRAEGRVRWTKVAFHNVISAALSNRDPDCVRQALQYFYSMHREKVPTTQDTWYLLLRGLLDRGEVVAVSLSFHHLCPCSMSDVAPRRSRRRLVGQPLLYSISIFASLGVFLFGYDQGVMSGIITGPHFRKFFNSPGSVELGTMVAVLEIGAFITSLAAGRVGDIIGRRGTLFIGAIVFGIGGAIQTFTTGFSVMVVGRIISGFGVGLLSYARHFQAQCLRGALACMEFTCNVFGYCSSVWIDYFCSYIDSDLSWRIPLFIQCVIGAILAAGSLLMPESPRWLIDVDRDEEGMAVIADLHGGDPEDLMAKAEFQEIKDRVTFERESGEGRTYAAMWKKYKRRILLAMSSQAFAQLNGINVISYYAPSVFEEAGWLGRQAILMAGINAIIYLLSTIPTWYLVDRLGRRPILLSGAVVMGIALSATGWWMYIDVPATPQAVVVCVIIYNAFFGYSWGPLPWLYPPEILPLTVRAKGVSLSTATNWAFNFIVGEGTPYLQEVIAWRLYPMHGFFCACSFVLVYFLYPETKGVPLEEMDAVFGEDEREEAEENESERASLMSNTIPTNHQSISPSHVRNNAASSGWVSRIMGRTDGRASYEPIADGEE</sequence>
<feature type="transmembrane region" description="Helical" evidence="10">
    <location>
        <begin position="1040"/>
        <end position="1062"/>
    </location>
</feature>
<dbReference type="InterPro" id="IPR005828">
    <property type="entry name" value="MFS_sugar_transport-like"/>
</dbReference>
<feature type="compositionally biased region" description="Basic and acidic residues" evidence="9">
    <location>
        <begin position="1"/>
        <end position="14"/>
    </location>
</feature>
<dbReference type="OrthoDB" id="648285at2759"/>
<proteinExistence type="inferred from homology"/>
<evidence type="ECO:0000256" key="3">
    <source>
        <dbReference type="ARBA" id="ARBA00022448"/>
    </source>
</evidence>
<feature type="repeat" description="PPR" evidence="8">
    <location>
        <begin position="590"/>
        <end position="625"/>
    </location>
</feature>
<feature type="compositionally biased region" description="Polar residues" evidence="9">
    <location>
        <begin position="1253"/>
        <end position="1273"/>
    </location>
</feature>
<evidence type="ECO:0000259" key="11">
    <source>
        <dbReference type="PROSITE" id="PS50850"/>
    </source>
</evidence>
<evidence type="ECO:0000256" key="9">
    <source>
        <dbReference type="SAM" id="MobiDB-lite"/>
    </source>
</evidence>
<comment type="caution">
    <text evidence="12">The sequence shown here is derived from an EMBL/GenBank/DDBJ whole genome shotgun (WGS) entry which is preliminary data.</text>
</comment>
<dbReference type="Gene3D" id="1.20.1250.20">
    <property type="entry name" value="MFS general substrate transporter like domains"/>
    <property type="match status" value="1"/>
</dbReference>
<dbReference type="InterPro" id="IPR036259">
    <property type="entry name" value="MFS_trans_sf"/>
</dbReference>
<dbReference type="InterPro" id="IPR020846">
    <property type="entry name" value="MFS_dom"/>
</dbReference>
<comment type="subcellular location">
    <subcellularLocation>
        <location evidence="1">Membrane</location>
        <topology evidence="1">Multi-pass membrane protein</topology>
    </subcellularLocation>
</comment>
<dbReference type="EMBL" id="SFCI01000972">
    <property type="protein sequence ID" value="TFY77217.1"/>
    <property type="molecule type" value="Genomic_DNA"/>
</dbReference>
<evidence type="ECO:0000256" key="4">
    <source>
        <dbReference type="ARBA" id="ARBA00022692"/>
    </source>
</evidence>
<reference evidence="12 13" key="1">
    <citation type="submission" date="2019-02" db="EMBL/GenBank/DDBJ databases">
        <title>Genome sequencing of the rare red list fungi Hericium alpestre (H. flagellum).</title>
        <authorList>
            <person name="Buettner E."/>
            <person name="Kellner H."/>
        </authorList>
    </citation>
    <scope>NUCLEOTIDE SEQUENCE [LARGE SCALE GENOMIC DNA]</scope>
    <source>
        <strain evidence="12 13">DSM 108284</strain>
    </source>
</reference>
<evidence type="ECO:0000256" key="5">
    <source>
        <dbReference type="ARBA" id="ARBA00022989"/>
    </source>
</evidence>
<feature type="transmembrane region" description="Helical" evidence="10">
    <location>
        <begin position="1077"/>
        <end position="1098"/>
    </location>
</feature>
<dbReference type="Proteomes" id="UP000298061">
    <property type="component" value="Unassembled WGS sequence"/>
</dbReference>
<comment type="similarity">
    <text evidence="2">Belongs to the major facilitator superfamily. Sugar transporter (TC 2.A.1.1) family.</text>
</comment>
<feature type="repeat" description="PPR" evidence="8">
    <location>
        <begin position="406"/>
        <end position="440"/>
    </location>
</feature>
<dbReference type="Pfam" id="PF13812">
    <property type="entry name" value="PPR_3"/>
    <property type="match status" value="1"/>
</dbReference>
<dbReference type="PROSITE" id="PS50850">
    <property type="entry name" value="MFS"/>
    <property type="match status" value="1"/>
</dbReference>
<dbReference type="InterPro" id="IPR002885">
    <property type="entry name" value="PPR_rpt"/>
</dbReference>
<keyword evidence="6 10" id="KW-0472">Membrane</keyword>
<feature type="transmembrane region" description="Helical" evidence="10">
    <location>
        <begin position="891"/>
        <end position="909"/>
    </location>
</feature>
<keyword evidence="5 10" id="KW-1133">Transmembrane helix</keyword>
<dbReference type="STRING" id="135208.A0A4Y9ZT29"/>
<dbReference type="PANTHER" id="PTHR48022:SF73">
    <property type="entry name" value="METABOLITE TRANSPORT PROTEIN YDL199C-RELATED"/>
    <property type="match status" value="1"/>
</dbReference>
<keyword evidence="13" id="KW-1185">Reference proteome</keyword>
<dbReference type="PROSITE" id="PS51375">
    <property type="entry name" value="PPR"/>
    <property type="match status" value="3"/>
</dbReference>
<evidence type="ECO:0000256" key="8">
    <source>
        <dbReference type="PROSITE-ProRule" id="PRU00708"/>
    </source>
</evidence>
<feature type="region of interest" description="Disordered" evidence="9">
    <location>
        <begin position="1237"/>
        <end position="1273"/>
    </location>
</feature>
<feature type="transmembrane region" description="Helical" evidence="10">
    <location>
        <begin position="1201"/>
        <end position="1220"/>
    </location>
</feature>
<dbReference type="NCBIfam" id="TIGR00879">
    <property type="entry name" value="SP"/>
    <property type="match status" value="1"/>
</dbReference>
<dbReference type="Gene3D" id="1.25.40.10">
    <property type="entry name" value="Tetratricopeptide repeat domain"/>
    <property type="match status" value="2"/>
</dbReference>
<dbReference type="Pfam" id="PF00083">
    <property type="entry name" value="Sugar_tr"/>
    <property type="match status" value="1"/>
</dbReference>
<dbReference type="PANTHER" id="PTHR48022">
    <property type="entry name" value="PLASTIDIC GLUCOSE TRANSPORTER 4"/>
    <property type="match status" value="1"/>
</dbReference>
<name>A0A4Y9ZT29_9AGAM</name>
<comment type="catalytic activity">
    <reaction evidence="7">
        <text>myo-inositol(out) + H(+)(out) = myo-inositol(in) + H(+)(in)</text>
        <dbReference type="Rhea" id="RHEA:60364"/>
        <dbReference type="ChEBI" id="CHEBI:15378"/>
        <dbReference type="ChEBI" id="CHEBI:17268"/>
    </reaction>
</comment>
<dbReference type="GO" id="GO:0005351">
    <property type="term" value="F:carbohydrate:proton symporter activity"/>
    <property type="evidence" value="ECO:0007669"/>
    <property type="project" value="TreeGrafter"/>
</dbReference>
<keyword evidence="4 10" id="KW-0812">Transmembrane</keyword>
<evidence type="ECO:0000313" key="12">
    <source>
        <dbReference type="EMBL" id="TFY77217.1"/>
    </source>
</evidence>
<dbReference type="PRINTS" id="PR00171">
    <property type="entry name" value="SUGRTRNSPORT"/>
</dbReference>
<evidence type="ECO:0000256" key="1">
    <source>
        <dbReference type="ARBA" id="ARBA00004141"/>
    </source>
</evidence>
<feature type="transmembrane region" description="Helical" evidence="10">
    <location>
        <begin position="794"/>
        <end position="812"/>
    </location>
</feature>
<evidence type="ECO:0000256" key="10">
    <source>
        <dbReference type="SAM" id="Phobius"/>
    </source>
</evidence>
<feature type="transmembrane region" description="Helical" evidence="10">
    <location>
        <begin position="868"/>
        <end position="885"/>
    </location>
</feature>
<dbReference type="FunFam" id="1.20.1250.20:FF:000119">
    <property type="entry name" value="MFS monosaccharide transporter, putative"/>
    <property type="match status" value="1"/>
</dbReference>
<accession>A0A4Y9ZT29</accession>
<evidence type="ECO:0000313" key="13">
    <source>
        <dbReference type="Proteomes" id="UP000298061"/>
    </source>
</evidence>
<dbReference type="SUPFAM" id="SSF103473">
    <property type="entry name" value="MFS general substrate transporter"/>
    <property type="match status" value="1"/>
</dbReference>
<feature type="compositionally biased region" description="Acidic residues" evidence="9">
    <location>
        <begin position="1237"/>
        <end position="1247"/>
    </location>
</feature>
<feature type="region of interest" description="Disordered" evidence="9">
    <location>
        <begin position="1"/>
        <end position="26"/>
    </location>
</feature>
<keyword evidence="3" id="KW-0813">Transport</keyword>
<evidence type="ECO:0000256" key="7">
    <source>
        <dbReference type="ARBA" id="ARBA00049119"/>
    </source>
</evidence>
<dbReference type="GO" id="GO:0016020">
    <property type="term" value="C:membrane"/>
    <property type="evidence" value="ECO:0007669"/>
    <property type="project" value="UniProtKB-SubCell"/>
</dbReference>
<feature type="transmembrane region" description="Helical" evidence="10">
    <location>
        <begin position="921"/>
        <end position="942"/>
    </location>
</feature>
<gene>
    <name evidence="12" type="ORF">EWM64_g6795</name>
</gene>
<feature type="repeat" description="PPR" evidence="8">
    <location>
        <begin position="520"/>
        <end position="554"/>
    </location>
</feature>
<dbReference type="InterPro" id="IPR050360">
    <property type="entry name" value="MFS_Sugar_Transporters"/>
</dbReference>
<evidence type="ECO:0000256" key="6">
    <source>
        <dbReference type="ARBA" id="ARBA00023136"/>
    </source>
</evidence>
<feature type="transmembrane region" description="Helical" evidence="10">
    <location>
        <begin position="954"/>
        <end position="973"/>
    </location>
</feature>
<protein>
    <recommendedName>
        <fullName evidence="11">Major facilitator superfamily (MFS) profile domain-containing protein</fullName>
    </recommendedName>
</protein>
<evidence type="ECO:0000256" key="2">
    <source>
        <dbReference type="ARBA" id="ARBA00010992"/>
    </source>
</evidence>
<organism evidence="12 13">
    <name type="scientific">Hericium alpestre</name>
    <dbReference type="NCBI Taxonomy" id="135208"/>
    <lineage>
        <taxon>Eukaryota</taxon>
        <taxon>Fungi</taxon>
        <taxon>Dikarya</taxon>
        <taxon>Basidiomycota</taxon>
        <taxon>Agaricomycotina</taxon>
        <taxon>Agaricomycetes</taxon>
        <taxon>Russulales</taxon>
        <taxon>Hericiaceae</taxon>
        <taxon>Hericium</taxon>
    </lineage>
</organism>
<feature type="transmembrane region" description="Helical" evidence="10">
    <location>
        <begin position="1105"/>
        <end position="1126"/>
    </location>
</feature>
<feature type="domain" description="Major facilitator superfamily (MFS) profile" evidence="11">
    <location>
        <begin position="799"/>
        <end position="1224"/>
    </location>
</feature>